<feature type="domain" description="Glycosyltransferase RgtA/B/C/D-like" evidence="2">
    <location>
        <begin position="119"/>
        <end position="226"/>
    </location>
</feature>
<comment type="caution">
    <text evidence="3">The sequence shown here is derived from an EMBL/GenBank/DDBJ whole genome shotgun (WGS) entry which is preliminary data.</text>
</comment>
<dbReference type="Proteomes" id="UP000229893">
    <property type="component" value="Unassembled WGS sequence"/>
</dbReference>
<feature type="transmembrane region" description="Helical" evidence="1">
    <location>
        <begin position="390"/>
        <end position="412"/>
    </location>
</feature>
<evidence type="ECO:0000256" key="1">
    <source>
        <dbReference type="SAM" id="Phobius"/>
    </source>
</evidence>
<evidence type="ECO:0000313" key="3">
    <source>
        <dbReference type="EMBL" id="PIR04873.1"/>
    </source>
</evidence>
<feature type="transmembrane region" description="Helical" evidence="1">
    <location>
        <begin position="7"/>
        <end position="29"/>
    </location>
</feature>
<protein>
    <recommendedName>
        <fullName evidence="2">Glycosyltransferase RgtA/B/C/D-like domain-containing protein</fullName>
    </recommendedName>
</protein>
<sequence length="635" mass="72198">MNKFIKILNLGGSFFWVIIIIIFSFYLMWQAVLTDSAITDELAHIPAGYSYVAFQDYRLNPEHPPLVKIIAGLPLLLLDLNFPNDKPFWTDDINGQWTSGYEFIFNSDNNADQILKYSRFGPTILSLILLLILYIWSSKLIGRWWALLPLTLLALSPIFLAHGHYVTTDIGATLGVMIALFSFSNFLNRPNRKNLVIAGLCFGIAQLLKFSAILLGPLFILLALVHYANNAYYKLNAHTINKTSYLLKSATTYIFSLLSIFFIAGILIYLVYLPITFNQPTEKLTSDATHILSGFKIKPLADLTITLSQNDITKPLAEYMLGVLMVITRASGGNDAYFLGQVSNTGSPLYFPLAYLLKEPLPIFMLIITSFILALLNIKRVWQKRGIKINEYLSTHFAEFSMLSFIILYWYTSVTSPLNIGVRHILPTMPLIYILTASSLKRWVTIPFKNIKPSLNFIQNFYKITQIIFRGSLKLFLIALAILWLLIETLAVSPYFLSSYNELGGGTKNGYKLITDSNYDWGQDLKRLENFVEANQIDKIALDYFGGDSPEYRLGDKYVKWWSAKNNPAEENIEWLAVSVNTLQNSTGDLKPSFIRKDEDSYLWLKTARNLPLSYSEAPKPDYIVGTSIFVYHLE</sequence>
<feature type="transmembrane region" description="Helical" evidence="1">
    <location>
        <begin position="195"/>
        <end position="228"/>
    </location>
</feature>
<keyword evidence="1" id="KW-0472">Membrane</keyword>
<feature type="transmembrane region" description="Helical" evidence="1">
    <location>
        <begin position="475"/>
        <end position="497"/>
    </location>
</feature>
<feature type="transmembrane region" description="Helical" evidence="1">
    <location>
        <begin position="170"/>
        <end position="188"/>
    </location>
</feature>
<dbReference type="AlphaFoldDB" id="A0A2H0N7K3"/>
<feature type="transmembrane region" description="Helical" evidence="1">
    <location>
        <begin position="144"/>
        <end position="164"/>
    </location>
</feature>
<feature type="transmembrane region" description="Helical" evidence="1">
    <location>
        <begin position="253"/>
        <end position="273"/>
    </location>
</feature>
<evidence type="ECO:0000313" key="4">
    <source>
        <dbReference type="Proteomes" id="UP000229893"/>
    </source>
</evidence>
<accession>A0A2H0N7K3</accession>
<dbReference type="Pfam" id="PF13231">
    <property type="entry name" value="PMT_2"/>
    <property type="match status" value="1"/>
</dbReference>
<organism evidence="3 4">
    <name type="scientific">Candidatus Liptonbacteria bacterium CG11_big_fil_rev_8_21_14_0_20_35_14</name>
    <dbReference type="NCBI Taxonomy" id="1974634"/>
    <lineage>
        <taxon>Bacteria</taxon>
        <taxon>Candidatus Liptoniibacteriota</taxon>
    </lineage>
</organism>
<keyword evidence="1" id="KW-1133">Transmembrane helix</keyword>
<dbReference type="InterPro" id="IPR038731">
    <property type="entry name" value="RgtA/B/C-like"/>
</dbReference>
<proteinExistence type="predicted"/>
<evidence type="ECO:0000259" key="2">
    <source>
        <dbReference type="Pfam" id="PF13231"/>
    </source>
</evidence>
<dbReference type="EMBL" id="PCWO01000031">
    <property type="protein sequence ID" value="PIR04873.1"/>
    <property type="molecule type" value="Genomic_DNA"/>
</dbReference>
<feature type="transmembrane region" description="Helical" evidence="1">
    <location>
        <begin position="360"/>
        <end position="378"/>
    </location>
</feature>
<feature type="transmembrane region" description="Helical" evidence="1">
    <location>
        <begin position="120"/>
        <end position="137"/>
    </location>
</feature>
<name>A0A2H0N7K3_9BACT</name>
<keyword evidence="1" id="KW-0812">Transmembrane</keyword>
<feature type="transmembrane region" description="Helical" evidence="1">
    <location>
        <begin position="424"/>
        <end position="444"/>
    </location>
</feature>
<reference evidence="3 4" key="1">
    <citation type="submission" date="2017-09" db="EMBL/GenBank/DDBJ databases">
        <title>Depth-based differentiation of microbial function through sediment-hosted aquifers and enrichment of novel symbionts in the deep terrestrial subsurface.</title>
        <authorList>
            <person name="Probst A.J."/>
            <person name="Ladd B."/>
            <person name="Jarett J.K."/>
            <person name="Geller-Mcgrath D.E."/>
            <person name="Sieber C.M."/>
            <person name="Emerson J.B."/>
            <person name="Anantharaman K."/>
            <person name="Thomas B.C."/>
            <person name="Malmstrom R."/>
            <person name="Stieglmeier M."/>
            <person name="Klingl A."/>
            <person name="Woyke T."/>
            <person name="Ryan C.M."/>
            <person name="Banfield J.F."/>
        </authorList>
    </citation>
    <scope>NUCLEOTIDE SEQUENCE [LARGE SCALE GENOMIC DNA]</scope>
    <source>
        <strain evidence="3">CG11_big_fil_rev_8_21_14_0_20_35_14</strain>
    </source>
</reference>
<gene>
    <name evidence="3" type="ORF">COV57_02125</name>
</gene>